<dbReference type="CDD" id="cd18186">
    <property type="entry name" value="BTB_POZ_ZBTB_KLHL-like"/>
    <property type="match status" value="1"/>
</dbReference>
<accession>A0ABR3WPM7</accession>
<reference evidence="3 4" key="1">
    <citation type="journal article" date="2024" name="IMA Fungus">
        <title>IMA Genome - F19 : A genome assembly and annotation guide to empower mycologists, including annotated draft genome sequences of Ceratocystis pirilliformis, Diaporthe australafricana, Fusarium ophioides, Paecilomyces lecythidis, and Sporothrix stenoceras.</title>
        <authorList>
            <person name="Aylward J."/>
            <person name="Wilson A.M."/>
            <person name="Visagie C.M."/>
            <person name="Spraker J."/>
            <person name="Barnes I."/>
            <person name="Buitendag C."/>
            <person name="Ceriani C."/>
            <person name="Del Mar Angel L."/>
            <person name="du Plessis D."/>
            <person name="Fuchs T."/>
            <person name="Gasser K."/>
            <person name="Kramer D."/>
            <person name="Li W."/>
            <person name="Munsamy K."/>
            <person name="Piso A."/>
            <person name="Price J.L."/>
            <person name="Sonnekus B."/>
            <person name="Thomas C."/>
            <person name="van der Nest A."/>
            <person name="van Dijk A."/>
            <person name="van Heerden A."/>
            <person name="van Vuuren N."/>
            <person name="Yilmaz N."/>
            <person name="Duong T.A."/>
            <person name="van der Merwe N.A."/>
            <person name="Wingfield M.J."/>
            <person name="Wingfield B.D."/>
        </authorList>
    </citation>
    <scope>NUCLEOTIDE SEQUENCE [LARGE SCALE GENOMIC DNA]</scope>
    <source>
        <strain evidence="3 4">CMW 18300</strain>
    </source>
</reference>
<feature type="compositionally biased region" description="Pro residues" evidence="1">
    <location>
        <begin position="366"/>
        <end position="376"/>
    </location>
</feature>
<feature type="compositionally biased region" description="Pro residues" evidence="1">
    <location>
        <begin position="69"/>
        <end position="81"/>
    </location>
</feature>
<proteinExistence type="predicted"/>
<feature type="compositionally biased region" description="Polar residues" evidence="1">
    <location>
        <begin position="609"/>
        <end position="620"/>
    </location>
</feature>
<dbReference type="Proteomes" id="UP001583177">
    <property type="component" value="Unassembled WGS sequence"/>
</dbReference>
<feature type="compositionally biased region" description="Basic and acidic residues" evidence="1">
    <location>
        <begin position="646"/>
        <end position="655"/>
    </location>
</feature>
<feature type="compositionally biased region" description="Low complexity" evidence="1">
    <location>
        <begin position="525"/>
        <end position="541"/>
    </location>
</feature>
<dbReference type="Pfam" id="PF00651">
    <property type="entry name" value="BTB"/>
    <property type="match status" value="1"/>
</dbReference>
<dbReference type="EMBL" id="JAWRVE010000061">
    <property type="protein sequence ID" value="KAL1865505.1"/>
    <property type="molecule type" value="Genomic_DNA"/>
</dbReference>
<feature type="region of interest" description="Disordered" evidence="1">
    <location>
        <begin position="1"/>
        <end position="84"/>
    </location>
</feature>
<evidence type="ECO:0000256" key="1">
    <source>
        <dbReference type="SAM" id="MobiDB-lite"/>
    </source>
</evidence>
<dbReference type="InterPro" id="IPR000210">
    <property type="entry name" value="BTB/POZ_dom"/>
</dbReference>
<comment type="caution">
    <text evidence="3">The sequence shown here is derived from an EMBL/GenBank/DDBJ whole genome shotgun (WGS) entry which is preliminary data.</text>
</comment>
<protein>
    <recommendedName>
        <fullName evidence="2">BTB domain-containing protein</fullName>
    </recommendedName>
</protein>
<feature type="domain" description="BTB" evidence="2">
    <location>
        <begin position="126"/>
        <end position="187"/>
    </location>
</feature>
<evidence type="ECO:0000259" key="2">
    <source>
        <dbReference type="PROSITE" id="PS50097"/>
    </source>
</evidence>
<dbReference type="SUPFAM" id="SSF54695">
    <property type="entry name" value="POZ domain"/>
    <property type="match status" value="1"/>
</dbReference>
<dbReference type="PANTHER" id="PTHR45725:SF18">
    <property type="entry name" value="ORC1-LIKE AAA ATPASE DOMAIN-CONTAINING PROTEIN"/>
    <property type="match status" value="1"/>
</dbReference>
<organism evidence="3 4">
    <name type="scientific">Diaporthe australafricana</name>
    <dbReference type="NCBI Taxonomy" id="127596"/>
    <lineage>
        <taxon>Eukaryota</taxon>
        <taxon>Fungi</taxon>
        <taxon>Dikarya</taxon>
        <taxon>Ascomycota</taxon>
        <taxon>Pezizomycotina</taxon>
        <taxon>Sordariomycetes</taxon>
        <taxon>Sordariomycetidae</taxon>
        <taxon>Diaporthales</taxon>
        <taxon>Diaporthaceae</taxon>
        <taxon>Diaporthe</taxon>
    </lineage>
</organism>
<keyword evidence="4" id="KW-1185">Reference proteome</keyword>
<dbReference type="PROSITE" id="PS50097">
    <property type="entry name" value="BTB"/>
    <property type="match status" value="1"/>
</dbReference>
<dbReference type="Gene3D" id="3.30.710.10">
    <property type="entry name" value="Potassium Channel Kv1.1, Chain A"/>
    <property type="match status" value="1"/>
</dbReference>
<sequence>MGPKSYAEIVQGARGGPAPPLPVLPPSSSSSSRVVLVAAPAEQQQQQQQQKGASGTSRSYAAAVKGSTSPPPPPPTPPPPATMAFVVSTDLPAVAAASPAPAPAPAPAPSAPSGAFAHLWRNPVDHDVVIVCGKAGWMVHRHVLVGMSEWMEKYLPEESEEGGPVLWNLDPDAWNPGRLEAILRFMYYEGGDYDPAKPLETECIMHDVAHYIAGAAVLCRPMMDFALSRIEEATAEITKKLPILRHAQLDGFENGLRMALLNMYAELDQWRIRALRIVMGKLMAACFHIVLQSPNWSRKFEKVWGVLRVRVVADHKWLYQAELCEKNTVVMHGFEHMNIRWVNHRDEDWQPADDLMFPEDEVETLPKPPPQSPPSTPHRKKKVSKAIPIITPGGTIEPRPSSRPGGRGRGRGMSTGLVQPAPQPVRGQGKQKKAQDSGKGVAGAINEAKGGSSSTTKAMPTATSGATSEAGQSSAAPLADPSVPAFSDTSDASVAYWAYIYSKSGFPPPGVGSATQGEPSKRRASSPSRPSSSSSALSGAAEPFLPGGPSQPAGTSAAEPSSSTIHAEPRTSSDHPDSPARLAELYGVSEDDLKKEIRKGKQVAGPITPGSSFNSQSEDIATTGEPASQEEPTEQTTIPEFASLDINKDTDDDTRPVASPSESRSENDV</sequence>
<feature type="region of interest" description="Disordered" evidence="1">
    <location>
        <begin position="360"/>
        <end position="487"/>
    </location>
</feature>
<dbReference type="InterPro" id="IPR051425">
    <property type="entry name" value="Formin_Homology"/>
</dbReference>
<feature type="compositionally biased region" description="Polar residues" evidence="1">
    <location>
        <begin position="451"/>
        <end position="475"/>
    </location>
</feature>
<name>A0ABR3WPM7_9PEZI</name>
<feature type="compositionally biased region" description="Polar residues" evidence="1">
    <location>
        <begin position="552"/>
        <end position="565"/>
    </location>
</feature>
<evidence type="ECO:0000313" key="3">
    <source>
        <dbReference type="EMBL" id="KAL1865505.1"/>
    </source>
</evidence>
<feature type="compositionally biased region" description="Low complexity" evidence="1">
    <location>
        <begin position="387"/>
        <end position="404"/>
    </location>
</feature>
<feature type="compositionally biased region" description="Basic and acidic residues" evidence="1">
    <location>
        <begin position="567"/>
        <end position="578"/>
    </location>
</feature>
<feature type="compositionally biased region" description="Low complexity" evidence="1">
    <location>
        <begin position="26"/>
        <end position="50"/>
    </location>
</feature>
<evidence type="ECO:0000313" key="4">
    <source>
        <dbReference type="Proteomes" id="UP001583177"/>
    </source>
</evidence>
<dbReference type="PANTHER" id="PTHR45725">
    <property type="entry name" value="FORMIN HOMOLOGY 2 FAMILY MEMBER"/>
    <property type="match status" value="1"/>
</dbReference>
<feature type="region of interest" description="Disordered" evidence="1">
    <location>
        <begin position="505"/>
        <end position="669"/>
    </location>
</feature>
<gene>
    <name evidence="3" type="ORF">Daus18300_007150</name>
</gene>
<dbReference type="InterPro" id="IPR011333">
    <property type="entry name" value="SKP1/BTB/POZ_sf"/>
</dbReference>